<dbReference type="Pfam" id="PF01582">
    <property type="entry name" value="TIR"/>
    <property type="match status" value="1"/>
</dbReference>
<evidence type="ECO:0000256" key="2">
    <source>
        <dbReference type="ARBA" id="ARBA00022801"/>
    </source>
</evidence>
<dbReference type="PANTHER" id="PTHR32009:SF39">
    <property type="entry name" value="TIR DOMAIN-CONTAINING PROTEIN"/>
    <property type="match status" value="1"/>
</dbReference>
<keyword evidence="7" id="KW-1185">Reference proteome</keyword>
<dbReference type="InterPro" id="IPR000157">
    <property type="entry name" value="TIR_dom"/>
</dbReference>
<dbReference type="OrthoDB" id="1905256at2759"/>
<dbReference type="Gene3D" id="3.40.50.10140">
    <property type="entry name" value="Toll/interleukin-1 receptor homology (TIR) domain"/>
    <property type="match status" value="2"/>
</dbReference>
<evidence type="ECO:0000313" key="6">
    <source>
        <dbReference type="EMBL" id="KAH7436840.1"/>
    </source>
</evidence>
<keyword evidence="2" id="KW-0378">Hydrolase</keyword>
<dbReference type="AlphaFoldDB" id="A0A8T2UQH4"/>
<dbReference type="PROSITE" id="PS50104">
    <property type="entry name" value="TIR"/>
    <property type="match status" value="1"/>
</dbReference>
<name>A0A8T2UQH4_CERRI</name>
<dbReference type="GO" id="GO:0061809">
    <property type="term" value="F:NAD+ nucleosidase activity, cyclic ADP-ribose generating"/>
    <property type="evidence" value="ECO:0007669"/>
    <property type="project" value="UniProtKB-EC"/>
</dbReference>
<sequence length="224" mass="25767">MKLHGGSSMSDRTIIPVFYDVPRSVVYDVSKVKRSSDAEQEKWREALQRTCDFEGFEYDSEKTFQWENSAEIVEKVEEFLTSRNIIPDKGRKTSSSRKNHMSPNYDVFICHYGPDTQHNVVSVLRGMLLSMDITGFVVGYQMNDGEREFNSDIETAIRNSRVQVIFLSPNFISSKRCLEEVVYIVHMHSSSGTSNTPRKQKVPPIFYNVAPSDVRYLKLETTID</sequence>
<comment type="caution">
    <text evidence="6">The sequence shown here is derived from an EMBL/GenBank/DDBJ whole genome shotgun (WGS) entry which is preliminary data.</text>
</comment>
<dbReference type="InterPro" id="IPR035897">
    <property type="entry name" value="Toll_tir_struct_dom_sf"/>
</dbReference>
<evidence type="ECO:0000256" key="1">
    <source>
        <dbReference type="ARBA" id="ARBA00011982"/>
    </source>
</evidence>
<evidence type="ECO:0000256" key="3">
    <source>
        <dbReference type="ARBA" id="ARBA00023027"/>
    </source>
</evidence>
<evidence type="ECO:0000256" key="4">
    <source>
        <dbReference type="ARBA" id="ARBA00047304"/>
    </source>
</evidence>
<organism evidence="6 7">
    <name type="scientific">Ceratopteris richardii</name>
    <name type="common">Triangle waterfern</name>
    <dbReference type="NCBI Taxonomy" id="49495"/>
    <lineage>
        <taxon>Eukaryota</taxon>
        <taxon>Viridiplantae</taxon>
        <taxon>Streptophyta</taxon>
        <taxon>Embryophyta</taxon>
        <taxon>Tracheophyta</taxon>
        <taxon>Polypodiopsida</taxon>
        <taxon>Polypodiidae</taxon>
        <taxon>Polypodiales</taxon>
        <taxon>Pteridineae</taxon>
        <taxon>Pteridaceae</taxon>
        <taxon>Parkerioideae</taxon>
        <taxon>Ceratopteris</taxon>
    </lineage>
</organism>
<gene>
    <name evidence="6" type="ORF">KP509_05G038100</name>
</gene>
<proteinExistence type="predicted"/>
<dbReference type="EMBL" id="CM035410">
    <property type="protein sequence ID" value="KAH7436840.1"/>
    <property type="molecule type" value="Genomic_DNA"/>
</dbReference>
<accession>A0A8T2UQH4</accession>
<dbReference type="Proteomes" id="UP000825935">
    <property type="component" value="Chromosome 5"/>
</dbReference>
<reference evidence="6" key="1">
    <citation type="submission" date="2021-08" db="EMBL/GenBank/DDBJ databases">
        <title>WGS assembly of Ceratopteris richardii.</title>
        <authorList>
            <person name="Marchant D.B."/>
            <person name="Chen G."/>
            <person name="Jenkins J."/>
            <person name="Shu S."/>
            <person name="Leebens-Mack J."/>
            <person name="Grimwood J."/>
            <person name="Schmutz J."/>
            <person name="Soltis P."/>
            <person name="Soltis D."/>
            <person name="Chen Z.-H."/>
        </authorList>
    </citation>
    <scope>NUCLEOTIDE SEQUENCE</scope>
    <source>
        <strain evidence="6">Whitten #5841</strain>
        <tissue evidence="6">Leaf</tissue>
    </source>
</reference>
<feature type="domain" description="TIR" evidence="5">
    <location>
        <begin position="103"/>
        <end position="224"/>
    </location>
</feature>
<dbReference type="EC" id="3.2.2.6" evidence="1"/>
<keyword evidence="3" id="KW-0520">NAD</keyword>
<evidence type="ECO:0000259" key="5">
    <source>
        <dbReference type="PROSITE" id="PS50104"/>
    </source>
</evidence>
<protein>
    <recommendedName>
        <fullName evidence="1">ADP-ribosyl cyclase/cyclic ADP-ribose hydrolase</fullName>
        <ecNumber evidence="1">3.2.2.6</ecNumber>
    </recommendedName>
</protein>
<comment type="catalytic activity">
    <reaction evidence="4">
        <text>NAD(+) + H2O = ADP-D-ribose + nicotinamide + H(+)</text>
        <dbReference type="Rhea" id="RHEA:16301"/>
        <dbReference type="ChEBI" id="CHEBI:15377"/>
        <dbReference type="ChEBI" id="CHEBI:15378"/>
        <dbReference type="ChEBI" id="CHEBI:17154"/>
        <dbReference type="ChEBI" id="CHEBI:57540"/>
        <dbReference type="ChEBI" id="CHEBI:57967"/>
        <dbReference type="EC" id="3.2.2.6"/>
    </reaction>
    <physiologicalReaction direction="left-to-right" evidence="4">
        <dbReference type="Rhea" id="RHEA:16302"/>
    </physiologicalReaction>
</comment>
<dbReference type="PANTHER" id="PTHR32009">
    <property type="entry name" value="TMV RESISTANCE PROTEIN N-LIKE"/>
    <property type="match status" value="1"/>
</dbReference>
<dbReference type="GO" id="GO:0007165">
    <property type="term" value="P:signal transduction"/>
    <property type="evidence" value="ECO:0007669"/>
    <property type="project" value="InterPro"/>
</dbReference>
<evidence type="ECO:0000313" key="7">
    <source>
        <dbReference type="Proteomes" id="UP000825935"/>
    </source>
</evidence>
<dbReference type="SUPFAM" id="SSF52200">
    <property type="entry name" value="Toll/Interleukin receptor TIR domain"/>
    <property type="match status" value="1"/>
</dbReference>